<reference evidence="2 3" key="1">
    <citation type="submission" date="2018-11" db="EMBL/GenBank/DDBJ databases">
        <title>Novel bacteria species description.</title>
        <authorList>
            <person name="Han J.-H."/>
        </authorList>
    </citation>
    <scope>NUCLEOTIDE SEQUENCE [LARGE SCALE GENOMIC DNA]</scope>
    <source>
        <strain evidence="2 3">KCTC23259</strain>
    </source>
</reference>
<organism evidence="2 3">
    <name type="scientific">Lacihabitans soyangensis</name>
    <dbReference type="NCBI Taxonomy" id="869394"/>
    <lineage>
        <taxon>Bacteria</taxon>
        <taxon>Pseudomonadati</taxon>
        <taxon>Bacteroidota</taxon>
        <taxon>Cytophagia</taxon>
        <taxon>Cytophagales</taxon>
        <taxon>Leadbetterellaceae</taxon>
        <taxon>Lacihabitans</taxon>
    </lineage>
</organism>
<dbReference type="Proteomes" id="UP001204144">
    <property type="component" value="Unassembled WGS sequence"/>
</dbReference>
<name>A0AAE3H4Y2_9BACT</name>
<keyword evidence="3" id="KW-1185">Reference proteome</keyword>
<proteinExistence type="predicted"/>
<sequence>MTSVTRTASGGTSYQWSGPNSYSANTAVATINSAGTYTVTVTGSNGCTATATTAISLDGTAPSPSITGSTNLTCSVTSVTRTASGGTSYQWSGPNSYSANTAVATINSAGTYTVT</sequence>
<protein>
    <recommendedName>
        <fullName evidence="4">Ig-like domain-containing protein</fullName>
    </recommendedName>
</protein>
<feature type="non-terminal residue" evidence="2">
    <location>
        <position position="115"/>
    </location>
</feature>
<evidence type="ECO:0008006" key="4">
    <source>
        <dbReference type="Google" id="ProtNLM"/>
    </source>
</evidence>
<feature type="region of interest" description="Disordered" evidence="1">
    <location>
        <begin position="1"/>
        <end position="20"/>
    </location>
</feature>
<evidence type="ECO:0000313" key="3">
    <source>
        <dbReference type="Proteomes" id="UP001204144"/>
    </source>
</evidence>
<dbReference type="Gene3D" id="2.60.40.10">
    <property type="entry name" value="Immunoglobulins"/>
    <property type="match status" value="2"/>
</dbReference>
<dbReference type="AlphaFoldDB" id="A0AAE3H4Y2"/>
<dbReference type="InterPro" id="IPR013783">
    <property type="entry name" value="Ig-like_fold"/>
</dbReference>
<evidence type="ECO:0000313" key="2">
    <source>
        <dbReference type="EMBL" id="MCP9764240.1"/>
    </source>
</evidence>
<dbReference type="EMBL" id="RJUF01000120">
    <property type="protein sequence ID" value="MCP9764240.1"/>
    <property type="molecule type" value="Genomic_DNA"/>
</dbReference>
<accession>A0AAE3H4Y2</accession>
<evidence type="ECO:0000256" key="1">
    <source>
        <dbReference type="SAM" id="MobiDB-lite"/>
    </source>
</evidence>
<comment type="caution">
    <text evidence="2">The sequence shown here is derived from an EMBL/GenBank/DDBJ whole genome shotgun (WGS) entry which is preliminary data.</text>
</comment>
<gene>
    <name evidence="2" type="ORF">EGI31_14940</name>
</gene>